<dbReference type="InterPro" id="IPR001518">
    <property type="entry name" value="Arginosuc_synth"/>
</dbReference>
<dbReference type="PROSITE" id="PS00565">
    <property type="entry name" value="ARGININOSUCCIN_SYN_2"/>
    <property type="match status" value="1"/>
</dbReference>
<dbReference type="NCBIfam" id="TIGR00032">
    <property type="entry name" value="argG"/>
    <property type="match status" value="1"/>
</dbReference>
<dbReference type="InterPro" id="IPR018223">
    <property type="entry name" value="Arginosuc_synth_CS"/>
</dbReference>
<dbReference type="GO" id="GO:0005524">
    <property type="term" value="F:ATP binding"/>
    <property type="evidence" value="ECO:0007669"/>
    <property type="project" value="UniProtKB-KW"/>
</dbReference>
<evidence type="ECO:0000256" key="6">
    <source>
        <dbReference type="ARBA" id="ARBA00022741"/>
    </source>
</evidence>
<dbReference type="Pfam" id="PF00764">
    <property type="entry name" value="Arginosuc_synth"/>
    <property type="match status" value="1"/>
</dbReference>
<feature type="non-terminal residue" evidence="10">
    <location>
        <position position="299"/>
    </location>
</feature>
<feature type="domain" description="Arginosuccinate synthase C-terminal" evidence="9">
    <location>
        <begin position="184"/>
        <end position="291"/>
    </location>
</feature>
<evidence type="ECO:0000256" key="3">
    <source>
        <dbReference type="ARBA" id="ARBA00022571"/>
    </source>
</evidence>
<dbReference type="EC" id="6.3.4.5" evidence="2"/>
<name>A0A382J929_9ZZZZ</name>
<dbReference type="GO" id="GO:0004055">
    <property type="term" value="F:argininosuccinate synthase activity"/>
    <property type="evidence" value="ECO:0007669"/>
    <property type="project" value="UniProtKB-EC"/>
</dbReference>
<dbReference type="PANTHER" id="PTHR11587">
    <property type="entry name" value="ARGININOSUCCINATE SYNTHASE"/>
    <property type="match status" value="1"/>
</dbReference>
<evidence type="ECO:0000256" key="2">
    <source>
        <dbReference type="ARBA" id="ARBA00012286"/>
    </source>
</evidence>
<evidence type="ECO:0000256" key="4">
    <source>
        <dbReference type="ARBA" id="ARBA00022598"/>
    </source>
</evidence>
<dbReference type="GO" id="GO:0000053">
    <property type="term" value="P:argininosuccinate metabolic process"/>
    <property type="evidence" value="ECO:0007669"/>
    <property type="project" value="TreeGrafter"/>
</dbReference>
<dbReference type="InterPro" id="IPR024074">
    <property type="entry name" value="AS_cat/multimer_dom_body"/>
</dbReference>
<evidence type="ECO:0000256" key="7">
    <source>
        <dbReference type="ARBA" id="ARBA00022840"/>
    </source>
</evidence>
<evidence type="ECO:0000256" key="5">
    <source>
        <dbReference type="ARBA" id="ARBA00022605"/>
    </source>
</evidence>
<evidence type="ECO:0000256" key="1">
    <source>
        <dbReference type="ARBA" id="ARBA00004967"/>
    </source>
</evidence>
<dbReference type="GO" id="GO:0006526">
    <property type="term" value="P:L-arginine biosynthetic process"/>
    <property type="evidence" value="ECO:0007669"/>
    <property type="project" value="UniProtKB-UniPathway"/>
</dbReference>
<protein>
    <recommendedName>
        <fullName evidence="2">argininosuccinate synthase</fullName>
        <ecNumber evidence="2">6.3.4.5</ecNumber>
    </recommendedName>
</protein>
<comment type="pathway">
    <text evidence="1">Amino-acid biosynthesis; L-arginine biosynthesis; L-arginine from L-ornithine and carbamoyl phosphate: step 2/3.</text>
</comment>
<evidence type="ECO:0000313" key="10">
    <source>
        <dbReference type="EMBL" id="SVC08278.1"/>
    </source>
</evidence>
<feature type="domain" description="Arginosuccinate synthase-like N-terminal" evidence="8">
    <location>
        <begin position="11"/>
        <end position="175"/>
    </location>
</feature>
<dbReference type="SUPFAM" id="SSF52402">
    <property type="entry name" value="Adenine nucleotide alpha hydrolases-like"/>
    <property type="match status" value="1"/>
</dbReference>
<sequence>MHLPDLKGQTILMAVSGGLDSCTITHWLTAHGVDVVAYAADLGQPDEEDIEDVRTRMLASGAREMILDDLKEPIARAGFQLVQSGARYEGGYWNTTGIARHVVVAGMVPEMQRRGITILGHGCTGRGNDQVRFELAAEMLDPKVRVYAPWRDPAFLAEFGGRKEMIEYCQKHSIPVKATLSKPYSTDANVLGLTHEAGELESLETPATRVDPGMGVFPMDAPDEPKSVSIRFEEGVPVAIDGNSLGAFDLVATANTIGGSHGIGIGLHAVENRFVGIKARGIYEAPGLELLGRGYEYLL</sequence>
<dbReference type="GO" id="GO:0005737">
    <property type="term" value="C:cytoplasm"/>
    <property type="evidence" value="ECO:0007669"/>
    <property type="project" value="TreeGrafter"/>
</dbReference>
<keyword evidence="4" id="KW-0436">Ligase</keyword>
<keyword evidence="7" id="KW-0067">ATP-binding</keyword>
<dbReference type="InterPro" id="IPR048267">
    <property type="entry name" value="Arginosuc_syn_N"/>
</dbReference>
<dbReference type="Gene3D" id="3.40.50.620">
    <property type="entry name" value="HUPs"/>
    <property type="match status" value="1"/>
</dbReference>
<proteinExistence type="predicted"/>
<keyword evidence="3" id="KW-0055">Arginine biosynthesis</keyword>
<evidence type="ECO:0000259" key="8">
    <source>
        <dbReference type="Pfam" id="PF00764"/>
    </source>
</evidence>
<dbReference type="SUPFAM" id="SSF69864">
    <property type="entry name" value="Argininosuccinate synthetase, C-terminal domain"/>
    <property type="match status" value="1"/>
</dbReference>
<dbReference type="InterPro" id="IPR014729">
    <property type="entry name" value="Rossmann-like_a/b/a_fold"/>
</dbReference>
<dbReference type="Gene3D" id="3.90.1260.10">
    <property type="entry name" value="Argininosuccinate synthetase, chain A, domain 2"/>
    <property type="match status" value="1"/>
</dbReference>
<dbReference type="UniPathway" id="UPA00068">
    <property type="reaction ID" value="UER00113"/>
</dbReference>
<dbReference type="Pfam" id="PF20979">
    <property type="entry name" value="Arginosuc_syn_C"/>
    <property type="match status" value="1"/>
</dbReference>
<accession>A0A382J929</accession>
<organism evidence="10">
    <name type="scientific">marine metagenome</name>
    <dbReference type="NCBI Taxonomy" id="408172"/>
    <lineage>
        <taxon>unclassified sequences</taxon>
        <taxon>metagenomes</taxon>
        <taxon>ecological metagenomes</taxon>
    </lineage>
</organism>
<dbReference type="PANTHER" id="PTHR11587:SF2">
    <property type="entry name" value="ARGININOSUCCINATE SYNTHASE"/>
    <property type="match status" value="1"/>
</dbReference>
<dbReference type="AlphaFoldDB" id="A0A382J929"/>
<keyword evidence="6" id="KW-0547">Nucleotide-binding</keyword>
<dbReference type="InterPro" id="IPR048268">
    <property type="entry name" value="Arginosuc_syn_C"/>
</dbReference>
<gene>
    <name evidence="10" type="ORF">METZ01_LOCUS261132</name>
</gene>
<evidence type="ECO:0000259" key="9">
    <source>
        <dbReference type="Pfam" id="PF20979"/>
    </source>
</evidence>
<dbReference type="GO" id="GO:0000050">
    <property type="term" value="P:urea cycle"/>
    <property type="evidence" value="ECO:0007669"/>
    <property type="project" value="TreeGrafter"/>
</dbReference>
<dbReference type="EMBL" id="UINC01072550">
    <property type="protein sequence ID" value="SVC08278.1"/>
    <property type="molecule type" value="Genomic_DNA"/>
</dbReference>
<reference evidence="10" key="1">
    <citation type="submission" date="2018-05" db="EMBL/GenBank/DDBJ databases">
        <authorList>
            <person name="Lanie J.A."/>
            <person name="Ng W.-L."/>
            <person name="Kazmierczak K.M."/>
            <person name="Andrzejewski T.M."/>
            <person name="Davidsen T.M."/>
            <person name="Wayne K.J."/>
            <person name="Tettelin H."/>
            <person name="Glass J.I."/>
            <person name="Rusch D."/>
            <person name="Podicherti R."/>
            <person name="Tsui H.-C.T."/>
            <person name="Winkler M.E."/>
        </authorList>
    </citation>
    <scope>NUCLEOTIDE SEQUENCE</scope>
</reference>
<keyword evidence="5" id="KW-0028">Amino-acid biosynthesis</keyword>